<gene>
    <name evidence="2" type="ORF">CC84DRAFT_210101</name>
</gene>
<keyword evidence="1" id="KW-1133">Transmembrane helix</keyword>
<dbReference type="InParanoid" id="A0A177C3B0"/>
<proteinExistence type="predicted"/>
<keyword evidence="3" id="KW-1185">Reference proteome</keyword>
<feature type="transmembrane region" description="Helical" evidence="1">
    <location>
        <begin position="140"/>
        <end position="163"/>
    </location>
</feature>
<evidence type="ECO:0000313" key="3">
    <source>
        <dbReference type="Proteomes" id="UP000077069"/>
    </source>
</evidence>
<dbReference type="RefSeq" id="XP_018032016.1">
    <property type="nucleotide sequence ID" value="XM_018185591.1"/>
</dbReference>
<protein>
    <submittedName>
        <fullName evidence="2">Uncharacterized protein</fullName>
    </submittedName>
</protein>
<reference evidence="2 3" key="1">
    <citation type="submission" date="2016-05" db="EMBL/GenBank/DDBJ databases">
        <title>Comparative analysis of secretome profiles of manganese(II)-oxidizing ascomycete fungi.</title>
        <authorList>
            <consortium name="DOE Joint Genome Institute"/>
            <person name="Zeiner C.A."/>
            <person name="Purvine S.O."/>
            <person name="Zink E.M."/>
            <person name="Wu S."/>
            <person name="Pasa-Tolic L."/>
            <person name="Chaput D.L."/>
            <person name="Haridas S."/>
            <person name="Grigoriev I.V."/>
            <person name="Santelli C.M."/>
            <person name="Hansel C.M."/>
        </authorList>
    </citation>
    <scope>NUCLEOTIDE SEQUENCE [LARGE SCALE GENOMIC DNA]</scope>
    <source>
        <strain evidence="2 3">AP3s5-JAC2a</strain>
    </source>
</reference>
<accession>A0A177C3B0</accession>
<dbReference type="OrthoDB" id="3765308at2759"/>
<dbReference type="GeneID" id="28769077"/>
<evidence type="ECO:0000313" key="2">
    <source>
        <dbReference type="EMBL" id="OAG01651.1"/>
    </source>
</evidence>
<keyword evidence="1" id="KW-0472">Membrane</keyword>
<organism evidence="2 3">
    <name type="scientific">Paraphaeosphaeria sporulosa</name>
    <dbReference type="NCBI Taxonomy" id="1460663"/>
    <lineage>
        <taxon>Eukaryota</taxon>
        <taxon>Fungi</taxon>
        <taxon>Dikarya</taxon>
        <taxon>Ascomycota</taxon>
        <taxon>Pezizomycotina</taxon>
        <taxon>Dothideomycetes</taxon>
        <taxon>Pleosporomycetidae</taxon>
        <taxon>Pleosporales</taxon>
        <taxon>Massarineae</taxon>
        <taxon>Didymosphaeriaceae</taxon>
        <taxon>Paraphaeosphaeria</taxon>
    </lineage>
</organism>
<dbReference type="Proteomes" id="UP000077069">
    <property type="component" value="Unassembled WGS sequence"/>
</dbReference>
<feature type="transmembrane region" description="Helical" evidence="1">
    <location>
        <begin position="64"/>
        <end position="82"/>
    </location>
</feature>
<dbReference type="AlphaFoldDB" id="A0A177C3B0"/>
<name>A0A177C3B0_9PLEO</name>
<keyword evidence="1" id="KW-0812">Transmembrane</keyword>
<feature type="transmembrane region" description="Helical" evidence="1">
    <location>
        <begin position="30"/>
        <end position="52"/>
    </location>
</feature>
<sequence length="434" mass="47556">MVIRLFPGLRAADEELGWRPPNQNWLSTGILDAAGGFAIVGALFSAPVLRLFRRARPGAWTFRFGALSMLAVGTCAIVDTRITREILVKKDVQVSTSPSRLCARSNGFTADDGAILGGLSALALRIKVSPLGMLPPWQRFVGYAGITLAGAILGSQGAAHAILNRSRSMKAQNEMCKAEQKKDDDLMQLANSPDFLGKLDHIFLGKPFYQTTLFIRLFLRRAGISGTSTLSPFPEKTPVSWLPQPIYPVLLYAGIDEPRIDWKLAARSNPRPSGNTVDTMTREAEYIAFQINERIQTLGLASPGPKAGTDSERNPTLLSSTMNLIRLQRIILEDIEEEKSRHGESFDVSAFLSSLNIEPKHNRSYDPQASVSCLRGSLANWDKGFESALAEGTVTMEQLQPMKTGLKRLINDLEQESHAVQNLQYGGSKGSQEA</sequence>
<dbReference type="EMBL" id="KV441557">
    <property type="protein sequence ID" value="OAG01651.1"/>
    <property type="molecule type" value="Genomic_DNA"/>
</dbReference>
<evidence type="ECO:0000256" key="1">
    <source>
        <dbReference type="SAM" id="Phobius"/>
    </source>
</evidence>